<name>A0A0H1B6T6_9EURO</name>
<proteinExistence type="predicted"/>
<keyword evidence="2" id="KW-1185">Reference proteome</keyword>
<accession>A0A0H1B6T6</accession>
<protein>
    <submittedName>
        <fullName evidence="1">Uncharacterized protein</fullName>
    </submittedName>
</protein>
<organism evidence="1 2">
    <name type="scientific">Blastomyces silverae</name>
    <dbReference type="NCBI Taxonomy" id="2060906"/>
    <lineage>
        <taxon>Eukaryota</taxon>
        <taxon>Fungi</taxon>
        <taxon>Dikarya</taxon>
        <taxon>Ascomycota</taxon>
        <taxon>Pezizomycotina</taxon>
        <taxon>Eurotiomycetes</taxon>
        <taxon>Eurotiomycetidae</taxon>
        <taxon>Onygenales</taxon>
        <taxon>Ajellomycetaceae</taxon>
        <taxon>Blastomyces</taxon>
    </lineage>
</organism>
<evidence type="ECO:0000313" key="1">
    <source>
        <dbReference type="EMBL" id="KLJ07105.1"/>
    </source>
</evidence>
<dbReference type="Proteomes" id="UP000053573">
    <property type="component" value="Unassembled WGS sequence"/>
</dbReference>
<sequence length="149" mass="17077">MGPIRSHSGDVLRICHECTEPSNGLHTDGSIRSQHIVAGVHILDKLYDWAFREHRSLPRLAPSCRRVPRSDGLEIDLFRVNQGLYGRIQVFRKGTTTSREAWGFCSHSTPRNLNQPCRCYSRYSWTRDSLCQRPVLRHQLPIQISADAP</sequence>
<evidence type="ECO:0000313" key="2">
    <source>
        <dbReference type="Proteomes" id="UP000053573"/>
    </source>
</evidence>
<gene>
    <name evidence="1" type="ORF">EMPG_17404</name>
</gene>
<comment type="caution">
    <text evidence="1">The sequence shown here is derived from an EMBL/GenBank/DDBJ whole genome shotgun (WGS) entry which is preliminary data.</text>
</comment>
<dbReference type="AlphaFoldDB" id="A0A0H1B6T6"/>
<dbReference type="EMBL" id="LDEV01002912">
    <property type="protein sequence ID" value="KLJ07105.1"/>
    <property type="molecule type" value="Genomic_DNA"/>
</dbReference>
<reference evidence="2" key="1">
    <citation type="journal article" date="2015" name="PLoS Genet.">
        <title>The dynamic genome and transcriptome of the human fungal pathogen Blastomyces and close relative Emmonsia.</title>
        <authorList>
            <person name="Munoz J.F."/>
            <person name="Gauthier G.M."/>
            <person name="Desjardins C.A."/>
            <person name="Gallo J.E."/>
            <person name="Holder J."/>
            <person name="Sullivan T.D."/>
            <person name="Marty A.J."/>
            <person name="Carmen J.C."/>
            <person name="Chen Z."/>
            <person name="Ding L."/>
            <person name="Gujja S."/>
            <person name="Magrini V."/>
            <person name="Misas E."/>
            <person name="Mitreva M."/>
            <person name="Priest M."/>
            <person name="Saif S."/>
            <person name="Whiston E.A."/>
            <person name="Young S."/>
            <person name="Zeng Q."/>
            <person name="Goldman W.E."/>
            <person name="Mardis E.R."/>
            <person name="Taylor J.W."/>
            <person name="McEwen J.G."/>
            <person name="Clay O.K."/>
            <person name="Klein B.S."/>
            <person name="Cuomo C.A."/>
        </authorList>
    </citation>
    <scope>NUCLEOTIDE SEQUENCE [LARGE SCALE GENOMIC DNA]</scope>
    <source>
        <strain evidence="2">UAMH 139</strain>
    </source>
</reference>